<proteinExistence type="predicted"/>
<gene>
    <name evidence="1" type="ORF">GCM10010439_51560</name>
</gene>
<dbReference type="InterPro" id="IPR050900">
    <property type="entry name" value="Transposase_IS3/IS150/IS904"/>
</dbReference>
<accession>A0ABN3UHD8</accession>
<dbReference type="EMBL" id="BAAATZ010000024">
    <property type="protein sequence ID" value="GAA2732886.1"/>
    <property type="molecule type" value="Genomic_DNA"/>
</dbReference>
<keyword evidence="2" id="KW-1185">Reference proteome</keyword>
<protein>
    <recommendedName>
        <fullName evidence="3">Integrase catalytic domain-containing protein</fullName>
    </recommendedName>
</protein>
<reference evidence="1 2" key="1">
    <citation type="journal article" date="2019" name="Int. J. Syst. Evol. Microbiol.">
        <title>The Global Catalogue of Microorganisms (GCM) 10K type strain sequencing project: providing services to taxonomists for standard genome sequencing and annotation.</title>
        <authorList>
            <consortium name="The Broad Institute Genomics Platform"/>
            <consortium name="The Broad Institute Genome Sequencing Center for Infectious Disease"/>
            <person name="Wu L."/>
            <person name="Ma J."/>
        </authorList>
    </citation>
    <scope>NUCLEOTIDE SEQUENCE [LARGE SCALE GENOMIC DNA]</scope>
    <source>
        <strain evidence="1 2">JCM 8201</strain>
    </source>
</reference>
<comment type="caution">
    <text evidence="1">The sequence shown here is derived from an EMBL/GenBank/DDBJ whole genome shotgun (WGS) entry which is preliminary data.</text>
</comment>
<dbReference type="PANTHER" id="PTHR46889">
    <property type="entry name" value="TRANSPOSASE INSF FOR INSERTION SEQUENCE IS3B-RELATED"/>
    <property type="match status" value="1"/>
</dbReference>
<name>A0ABN3UHD8_9ACTN</name>
<evidence type="ECO:0000313" key="1">
    <source>
        <dbReference type="EMBL" id="GAA2732886.1"/>
    </source>
</evidence>
<dbReference type="PANTHER" id="PTHR46889:SF4">
    <property type="entry name" value="TRANSPOSASE INSO FOR INSERTION SEQUENCE ELEMENT IS911B-RELATED"/>
    <property type="match status" value="1"/>
</dbReference>
<dbReference type="Proteomes" id="UP001501842">
    <property type="component" value="Unassembled WGS sequence"/>
</dbReference>
<evidence type="ECO:0000313" key="2">
    <source>
        <dbReference type="Proteomes" id="UP001501842"/>
    </source>
</evidence>
<evidence type="ECO:0008006" key="3">
    <source>
        <dbReference type="Google" id="ProtNLM"/>
    </source>
</evidence>
<sequence length="108" mass="12301">MSSWRGRPDQLRLTDITYVRTREAAHMRPLVLDAYSQRIVGWELTDHLRTDLPLDASEMALRQLARDRPDGTPGPTTLIHHSNRWVAWRDDPSGARVRGAGCRSGSRL</sequence>
<organism evidence="1 2">
    <name type="scientific">Actinocorallia aurantiaca</name>
    <dbReference type="NCBI Taxonomy" id="46204"/>
    <lineage>
        <taxon>Bacteria</taxon>
        <taxon>Bacillati</taxon>
        <taxon>Actinomycetota</taxon>
        <taxon>Actinomycetes</taxon>
        <taxon>Streptosporangiales</taxon>
        <taxon>Thermomonosporaceae</taxon>
        <taxon>Actinocorallia</taxon>
    </lineage>
</organism>